<keyword evidence="2" id="KW-1185">Reference proteome</keyword>
<reference evidence="1 2" key="1">
    <citation type="submission" date="2017-06" db="EMBL/GenBank/DDBJ databases">
        <authorList>
            <person name="Kim H.J."/>
            <person name="Triplett B.A."/>
        </authorList>
    </citation>
    <scope>NUCLEOTIDE SEQUENCE [LARGE SCALE GENOMIC DNA]</scope>
    <source>
        <strain evidence="1 2">B29T1</strain>
    </source>
</reference>
<dbReference type="AlphaFoldDB" id="A0A212S487"/>
<name>A0A212S487_9PROT</name>
<accession>A0A212S487</accession>
<dbReference type="EMBL" id="FYEH01000025">
    <property type="protein sequence ID" value="SNB79932.1"/>
    <property type="molecule type" value="Genomic_DNA"/>
</dbReference>
<feature type="non-terminal residue" evidence="1">
    <location>
        <position position="58"/>
    </location>
</feature>
<sequence length="58" mass="6897">MDPMDWTDRLAPKPPRRRYPFWARRDRRRTAQAMAAGRSAEEMALVNRVPVMEVEKLL</sequence>
<proteinExistence type="predicted"/>
<dbReference type="Proteomes" id="UP000197065">
    <property type="component" value="Unassembled WGS sequence"/>
</dbReference>
<evidence type="ECO:0000313" key="2">
    <source>
        <dbReference type="Proteomes" id="UP000197065"/>
    </source>
</evidence>
<protein>
    <submittedName>
        <fullName evidence="1">Uncharacterized protein</fullName>
    </submittedName>
</protein>
<organism evidence="1 2">
    <name type="scientific">Arboricoccus pini</name>
    <dbReference type="NCBI Taxonomy" id="1963835"/>
    <lineage>
        <taxon>Bacteria</taxon>
        <taxon>Pseudomonadati</taxon>
        <taxon>Pseudomonadota</taxon>
        <taxon>Alphaproteobacteria</taxon>
        <taxon>Geminicoccales</taxon>
        <taxon>Geminicoccaceae</taxon>
        <taxon>Arboricoccus</taxon>
    </lineage>
</organism>
<gene>
    <name evidence="1" type="ORF">SAMN07250955_1251</name>
</gene>
<evidence type="ECO:0000313" key="1">
    <source>
        <dbReference type="EMBL" id="SNB79932.1"/>
    </source>
</evidence>